<dbReference type="Pfam" id="PF25372">
    <property type="entry name" value="DUF7885"/>
    <property type="match status" value="1"/>
</dbReference>
<dbReference type="FunFam" id="1.20.1280.50:FF:000023">
    <property type="entry name" value="F-box/LRR-repeat protein 4"/>
    <property type="match status" value="1"/>
</dbReference>
<dbReference type="EnsemblPlants" id="EMT06682">
    <property type="protein sequence ID" value="EMT06682"/>
    <property type="gene ID" value="F775_05153"/>
</dbReference>
<dbReference type="GO" id="GO:0031146">
    <property type="term" value="P:SCF-dependent proteasomal ubiquitin-dependent protein catabolic process"/>
    <property type="evidence" value="ECO:0007669"/>
    <property type="project" value="TreeGrafter"/>
</dbReference>
<dbReference type="InterPro" id="IPR006553">
    <property type="entry name" value="Leu-rich_rpt_Cys-con_subtyp"/>
</dbReference>
<dbReference type="InterPro" id="IPR057207">
    <property type="entry name" value="FBXL15_LRR"/>
</dbReference>
<organism evidence="1">
    <name type="scientific">Aegilops tauschii</name>
    <name type="common">Tausch's goatgrass</name>
    <name type="synonym">Aegilops squarrosa</name>
    <dbReference type="NCBI Taxonomy" id="37682"/>
    <lineage>
        <taxon>Eukaryota</taxon>
        <taxon>Viridiplantae</taxon>
        <taxon>Streptophyta</taxon>
        <taxon>Embryophyta</taxon>
        <taxon>Tracheophyta</taxon>
        <taxon>Spermatophyta</taxon>
        <taxon>Magnoliopsida</taxon>
        <taxon>Liliopsida</taxon>
        <taxon>Poales</taxon>
        <taxon>Poaceae</taxon>
        <taxon>BOP clade</taxon>
        <taxon>Pooideae</taxon>
        <taxon>Triticodae</taxon>
        <taxon>Triticeae</taxon>
        <taxon>Triticinae</taxon>
        <taxon>Aegilops</taxon>
    </lineage>
</organism>
<dbReference type="PROSITE" id="PS50181">
    <property type="entry name" value="FBOX"/>
    <property type="match status" value="1"/>
</dbReference>
<dbReference type="SMART" id="SM00367">
    <property type="entry name" value="LRR_CC"/>
    <property type="match status" value="7"/>
</dbReference>
<dbReference type="PANTHER" id="PTHR13318">
    <property type="entry name" value="PARTNER OF PAIRED, ISOFORM B-RELATED"/>
    <property type="match status" value="1"/>
</dbReference>
<reference evidence="1" key="1">
    <citation type="submission" date="2015-06" db="UniProtKB">
        <authorList>
            <consortium name="EnsemblPlants"/>
        </authorList>
    </citation>
    <scope>IDENTIFICATION</scope>
</reference>
<dbReference type="PANTHER" id="PTHR13318:SF270">
    <property type="entry name" value="F-BOX DOMAIN-CONTAINING PROTEIN"/>
    <property type="match status" value="1"/>
</dbReference>
<dbReference type="GO" id="GO:0019005">
    <property type="term" value="C:SCF ubiquitin ligase complex"/>
    <property type="evidence" value="ECO:0007669"/>
    <property type="project" value="TreeGrafter"/>
</dbReference>
<proteinExistence type="predicted"/>
<dbReference type="InterPro" id="IPR001611">
    <property type="entry name" value="Leu-rich_rpt"/>
</dbReference>
<dbReference type="Gene3D" id="1.20.1280.50">
    <property type="match status" value="1"/>
</dbReference>
<name>M8BUS4_AEGTA</name>
<accession>M8BUS4</accession>
<sequence>MEDLPEELFAEFLKRITRTSDLNSVSLVSKRLYKIEADQRGAIHVGCGLFPATEALASLCTRFPNLCKVEIDYSGWTAGHGNQLENQGISVLSSHCPSLTSLGLSFCSYIDDSGLGYLACCKKLASLRLTSTPNITSRGLLTVAVHCKSLSALHIIDCHKVGSKDWLEYLGSVGSLEELVVKKCEGISQDDLLKFGPGWIIYRRPGEGYDPSYDPHSLNMYDFSCENMKDLRLAGIEIATGKGLRFLFGRCKALEKLCLEYVRGLNDNDMIALSQSCNNLKSISLWLDPQNYYDTFRTAFTDNSLKALSLSCPMLESVDLTFSGCSAIYTSEIGFTRKGLVALIKSCPIRVLVLRGANFFNDKGMKAVSSAPLLETLEPLDCKAISNAGLRFIVRAPCLINLMLRLCDRVTNAGVSKLAHSQKLESLIIERCSRVSEQAVRGAARSVQYSESVPLSELEKLFTTSCS</sequence>
<protein>
    <submittedName>
        <fullName evidence="1">Uncharacterized protein</fullName>
    </submittedName>
</protein>
<dbReference type="Gene3D" id="3.80.10.10">
    <property type="entry name" value="Ribonuclease Inhibitor"/>
    <property type="match status" value="2"/>
</dbReference>
<evidence type="ECO:0000313" key="1">
    <source>
        <dbReference type="EnsemblPlants" id="EMT06682"/>
    </source>
</evidence>
<dbReference type="Pfam" id="PF13516">
    <property type="entry name" value="LRR_6"/>
    <property type="match status" value="1"/>
</dbReference>
<dbReference type="FunFam" id="3.80.10.10:FF:000653">
    <property type="entry name" value="F-box/LRR-repeat protein 14"/>
    <property type="match status" value="1"/>
</dbReference>
<dbReference type="AlphaFoldDB" id="M8BUS4"/>
<dbReference type="InterPro" id="IPR032675">
    <property type="entry name" value="LRR_dom_sf"/>
</dbReference>
<dbReference type="SUPFAM" id="SSF52047">
    <property type="entry name" value="RNI-like"/>
    <property type="match status" value="1"/>
</dbReference>
<dbReference type="FunFam" id="3.80.10.10:FF:000690">
    <property type="entry name" value="F-box/LRR-repeat protein 14"/>
    <property type="match status" value="1"/>
</dbReference>
<dbReference type="InterPro" id="IPR001810">
    <property type="entry name" value="F-box_dom"/>
</dbReference>